<evidence type="ECO:0000313" key="4">
    <source>
        <dbReference type="Proteomes" id="UP000011087"/>
    </source>
</evidence>
<reference evidence="2 4" key="1">
    <citation type="journal article" date="2012" name="Nature">
        <title>Algal genomes reveal evolutionary mosaicism and the fate of nucleomorphs.</title>
        <authorList>
            <consortium name="DOE Joint Genome Institute"/>
            <person name="Curtis B.A."/>
            <person name="Tanifuji G."/>
            <person name="Burki F."/>
            <person name="Gruber A."/>
            <person name="Irimia M."/>
            <person name="Maruyama S."/>
            <person name="Arias M.C."/>
            <person name="Ball S.G."/>
            <person name="Gile G.H."/>
            <person name="Hirakawa Y."/>
            <person name="Hopkins J.F."/>
            <person name="Kuo A."/>
            <person name="Rensing S.A."/>
            <person name="Schmutz J."/>
            <person name="Symeonidi A."/>
            <person name="Elias M."/>
            <person name="Eveleigh R.J."/>
            <person name="Herman E.K."/>
            <person name="Klute M.J."/>
            <person name="Nakayama T."/>
            <person name="Obornik M."/>
            <person name="Reyes-Prieto A."/>
            <person name="Armbrust E.V."/>
            <person name="Aves S.J."/>
            <person name="Beiko R.G."/>
            <person name="Coutinho P."/>
            <person name="Dacks J.B."/>
            <person name="Durnford D.G."/>
            <person name="Fast N.M."/>
            <person name="Green B.R."/>
            <person name="Grisdale C.J."/>
            <person name="Hempel F."/>
            <person name="Henrissat B."/>
            <person name="Hoppner M.P."/>
            <person name="Ishida K."/>
            <person name="Kim E."/>
            <person name="Koreny L."/>
            <person name="Kroth P.G."/>
            <person name="Liu Y."/>
            <person name="Malik S.B."/>
            <person name="Maier U.G."/>
            <person name="McRose D."/>
            <person name="Mock T."/>
            <person name="Neilson J.A."/>
            <person name="Onodera N.T."/>
            <person name="Poole A.M."/>
            <person name="Pritham E.J."/>
            <person name="Richards T.A."/>
            <person name="Rocap G."/>
            <person name="Roy S.W."/>
            <person name="Sarai C."/>
            <person name="Schaack S."/>
            <person name="Shirato S."/>
            <person name="Slamovits C.H."/>
            <person name="Spencer D.F."/>
            <person name="Suzuki S."/>
            <person name="Worden A.Z."/>
            <person name="Zauner S."/>
            <person name="Barry K."/>
            <person name="Bell C."/>
            <person name="Bharti A.K."/>
            <person name="Crow J.A."/>
            <person name="Grimwood J."/>
            <person name="Kramer R."/>
            <person name="Lindquist E."/>
            <person name="Lucas S."/>
            <person name="Salamov A."/>
            <person name="McFadden G.I."/>
            <person name="Lane C.E."/>
            <person name="Keeling P.J."/>
            <person name="Gray M.W."/>
            <person name="Grigoriev I.V."/>
            <person name="Archibald J.M."/>
        </authorList>
    </citation>
    <scope>NUCLEOTIDE SEQUENCE</scope>
    <source>
        <strain evidence="2 4">CCMP2712</strain>
    </source>
</reference>
<keyword evidence="1" id="KW-1133">Transmembrane helix</keyword>
<keyword evidence="1" id="KW-0812">Transmembrane</keyword>
<evidence type="ECO:0000256" key="1">
    <source>
        <dbReference type="SAM" id="Phobius"/>
    </source>
</evidence>
<protein>
    <submittedName>
        <fullName evidence="2 3">Uncharacterized protein</fullName>
    </submittedName>
</protein>
<dbReference type="RefSeq" id="XP_005822663.1">
    <property type="nucleotide sequence ID" value="XM_005822606.1"/>
</dbReference>
<feature type="transmembrane region" description="Helical" evidence="1">
    <location>
        <begin position="33"/>
        <end position="51"/>
    </location>
</feature>
<dbReference type="KEGG" id="gtt:GUITHDRAFT_118174"/>
<sequence>MIGKWWKKNVIDVVHGAAYSGRFAIHDKNTLRLVKGMYFSVTLLAGIWLMSQVNEGGQWHKNAKEAALDMKERYEREQRAKQDPA</sequence>
<evidence type="ECO:0000313" key="2">
    <source>
        <dbReference type="EMBL" id="EKX35683.1"/>
    </source>
</evidence>
<name>L1IHG3_GUITC</name>
<accession>L1IHG3</accession>
<dbReference type="PaxDb" id="55529-EKX35683"/>
<dbReference type="Proteomes" id="UP000011087">
    <property type="component" value="Unassembled WGS sequence"/>
</dbReference>
<reference evidence="3" key="3">
    <citation type="submission" date="2015-06" db="UniProtKB">
        <authorList>
            <consortium name="EnsemblProtists"/>
        </authorList>
    </citation>
    <scope>IDENTIFICATION</scope>
</reference>
<dbReference type="GeneID" id="17292436"/>
<organism evidence="2">
    <name type="scientific">Guillardia theta (strain CCMP2712)</name>
    <name type="common">Cryptophyte</name>
    <dbReference type="NCBI Taxonomy" id="905079"/>
    <lineage>
        <taxon>Eukaryota</taxon>
        <taxon>Cryptophyceae</taxon>
        <taxon>Pyrenomonadales</taxon>
        <taxon>Geminigeraceae</taxon>
        <taxon>Guillardia</taxon>
    </lineage>
</organism>
<keyword evidence="4" id="KW-1185">Reference proteome</keyword>
<dbReference type="EMBL" id="JH993086">
    <property type="protein sequence ID" value="EKX35683.1"/>
    <property type="molecule type" value="Genomic_DNA"/>
</dbReference>
<evidence type="ECO:0000313" key="3">
    <source>
        <dbReference type="EnsemblProtists" id="EKX35683"/>
    </source>
</evidence>
<reference evidence="4" key="2">
    <citation type="submission" date="2012-11" db="EMBL/GenBank/DDBJ databases">
        <authorList>
            <person name="Kuo A."/>
            <person name="Curtis B.A."/>
            <person name="Tanifuji G."/>
            <person name="Burki F."/>
            <person name="Gruber A."/>
            <person name="Irimia M."/>
            <person name="Maruyama S."/>
            <person name="Arias M.C."/>
            <person name="Ball S.G."/>
            <person name="Gile G.H."/>
            <person name="Hirakawa Y."/>
            <person name="Hopkins J.F."/>
            <person name="Rensing S.A."/>
            <person name="Schmutz J."/>
            <person name="Symeonidi A."/>
            <person name="Elias M."/>
            <person name="Eveleigh R.J."/>
            <person name="Herman E.K."/>
            <person name="Klute M.J."/>
            <person name="Nakayama T."/>
            <person name="Obornik M."/>
            <person name="Reyes-Prieto A."/>
            <person name="Armbrust E.V."/>
            <person name="Aves S.J."/>
            <person name="Beiko R.G."/>
            <person name="Coutinho P."/>
            <person name="Dacks J.B."/>
            <person name="Durnford D.G."/>
            <person name="Fast N.M."/>
            <person name="Green B.R."/>
            <person name="Grisdale C."/>
            <person name="Hempe F."/>
            <person name="Henrissat B."/>
            <person name="Hoppner M.P."/>
            <person name="Ishida K.-I."/>
            <person name="Kim E."/>
            <person name="Koreny L."/>
            <person name="Kroth P.G."/>
            <person name="Liu Y."/>
            <person name="Malik S.-B."/>
            <person name="Maier U.G."/>
            <person name="McRose D."/>
            <person name="Mock T."/>
            <person name="Neilson J.A."/>
            <person name="Onodera N.T."/>
            <person name="Poole A.M."/>
            <person name="Pritham E.J."/>
            <person name="Richards T.A."/>
            <person name="Rocap G."/>
            <person name="Roy S.W."/>
            <person name="Sarai C."/>
            <person name="Schaack S."/>
            <person name="Shirato S."/>
            <person name="Slamovits C.H."/>
            <person name="Spencer D.F."/>
            <person name="Suzuki S."/>
            <person name="Worden A.Z."/>
            <person name="Zauner S."/>
            <person name="Barry K."/>
            <person name="Bell C."/>
            <person name="Bharti A.K."/>
            <person name="Crow J.A."/>
            <person name="Grimwood J."/>
            <person name="Kramer R."/>
            <person name="Lindquist E."/>
            <person name="Lucas S."/>
            <person name="Salamov A."/>
            <person name="McFadden G.I."/>
            <person name="Lane C.E."/>
            <person name="Keeling P.J."/>
            <person name="Gray M.W."/>
            <person name="Grigoriev I.V."/>
            <person name="Archibald J.M."/>
        </authorList>
    </citation>
    <scope>NUCLEOTIDE SEQUENCE</scope>
    <source>
        <strain evidence="4">CCMP2712</strain>
    </source>
</reference>
<proteinExistence type="predicted"/>
<gene>
    <name evidence="2" type="ORF">GUITHDRAFT_118174</name>
</gene>
<keyword evidence="1" id="KW-0472">Membrane</keyword>
<dbReference type="EnsemblProtists" id="EKX35683">
    <property type="protein sequence ID" value="EKX35683"/>
    <property type="gene ID" value="GUITHDRAFT_118174"/>
</dbReference>
<dbReference type="AlphaFoldDB" id="L1IHG3"/>
<dbReference type="HOGENOM" id="CLU_2517346_0_0_1"/>